<accession>A0A915IWZ4</accession>
<dbReference type="Proteomes" id="UP000887565">
    <property type="component" value="Unplaced"/>
</dbReference>
<evidence type="ECO:0000313" key="2">
    <source>
        <dbReference type="WBParaSite" id="nRc.2.0.1.t17925-RA"/>
    </source>
</evidence>
<dbReference type="AlphaFoldDB" id="A0A915IWZ4"/>
<dbReference type="WBParaSite" id="nRc.2.0.1.t17925-RA">
    <property type="protein sequence ID" value="nRc.2.0.1.t17925-RA"/>
    <property type="gene ID" value="nRc.2.0.1.g17925"/>
</dbReference>
<protein>
    <submittedName>
        <fullName evidence="2">Uncharacterized protein</fullName>
    </submittedName>
</protein>
<keyword evidence="1" id="KW-1185">Reference proteome</keyword>
<reference evidence="2" key="1">
    <citation type="submission" date="2022-11" db="UniProtKB">
        <authorList>
            <consortium name="WormBaseParasite"/>
        </authorList>
    </citation>
    <scope>IDENTIFICATION</scope>
</reference>
<evidence type="ECO:0000313" key="1">
    <source>
        <dbReference type="Proteomes" id="UP000887565"/>
    </source>
</evidence>
<sequence>MESKKIQSDENFEIHMDLAGEVSNEATKKCVSSMQYSDKRVDKRDYNSIILIKNSNDDLHRIVYLEVQKVKLVFQDEDEKYI</sequence>
<organism evidence="1 2">
    <name type="scientific">Romanomermis culicivorax</name>
    <name type="common">Nematode worm</name>
    <dbReference type="NCBI Taxonomy" id="13658"/>
    <lineage>
        <taxon>Eukaryota</taxon>
        <taxon>Metazoa</taxon>
        <taxon>Ecdysozoa</taxon>
        <taxon>Nematoda</taxon>
        <taxon>Enoplea</taxon>
        <taxon>Dorylaimia</taxon>
        <taxon>Mermithida</taxon>
        <taxon>Mermithoidea</taxon>
        <taxon>Mermithidae</taxon>
        <taxon>Romanomermis</taxon>
    </lineage>
</organism>
<name>A0A915IWZ4_ROMCU</name>
<proteinExistence type="predicted"/>